<evidence type="ECO:0000256" key="7">
    <source>
        <dbReference type="ARBA" id="ARBA00022737"/>
    </source>
</evidence>
<dbReference type="InterPro" id="IPR038408">
    <property type="entry name" value="GNK2_sf"/>
</dbReference>
<dbReference type="Gene3D" id="3.30.200.20">
    <property type="entry name" value="Phosphorylase Kinase, domain 1"/>
    <property type="match status" value="1"/>
</dbReference>
<evidence type="ECO:0000256" key="8">
    <source>
        <dbReference type="ARBA" id="ARBA00022741"/>
    </source>
</evidence>
<evidence type="ECO:0000256" key="14">
    <source>
        <dbReference type="PROSITE-ProRule" id="PRU10141"/>
    </source>
</evidence>
<dbReference type="Pfam" id="PF01657">
    <property type="entry name" value="Stress-antifung"/>
    <property type="match status" value="4"/>
</dbReference>
<dbReference type="GO" id="GO:0006979">
    <property type="term" value="P:response to oxidative stress"/>
    <property type="evidence" value="ECO:0007669"/>
    <property type="project" value="UniProtKB-ARBA"/>
</dbReference>
<evidence type="ECO:0008006" key="22">
    <source>
        <dbReference type="Google" id="ProtNLM"/>
    </source>
</evidence>
<evidence type="ECO:0000256" key="16">
    <source>
        <dbReference type="SAM" id="Phobius"/>
    </source>
</evidence>
<evidence type="ECO:0000256" key="12">
    <source>
        <dbReference type="ARBA" id="ARBA00023136"/>
    </source>
</evidence>
<keyword evidence="21" id="KW-1185">Reference proteome</keyword>
<feature type="transmembrane region" description="Helical" evidence="16">
    <location>
        <begin position="620"/>
        <end position="641"/>
    </location>
</feature>
<feature type="region of interest" description="Disordered" evidence="15">
    <location>
        <begin position="252"/>
        <end position="304"/>
    </location>
</feature>
<dbReference type="PROSITE" id="PS00107">
    <property type="entry name" value="PROTEIN_KINASE_ATP"/>
    <property type="match status" value="1"/>
</dbReference>
<feature type="domain" description="Gnk2-homologous" evidence="19">
    <location>
        <begin position="132"/>
        <end position="241"/>
    </location>
</feature>
<dbReference type="CDD" id="cd23509">
    <property type="entry name" value="Gnk2-like"/>
    <property type="match status" value="4"/>
</dbReference>
<dbReference type="SMART" id="SM00220">
    <property type="entry name" value="S_TKc"/>
    <property type="match status" value="1"/>
</dbReference>
<evidence type="ECO:0000256" key="2">
    <source>
        <dbReference type="ARBA" id="ARBA00022527"/>
    </source>
</evidence>
<dbReference type="Gene3D" id="1.10.510.10">
    <property type="entry name" value="Transferase(Phosphotransferase) domain 1"/>
    <property type="match status" value="1"/>
</dbReference>
<keyword evidence="4" id="KW-0808">Transferase</keyword>
<dbReference type="GO" id="GO:0005524">
    <property type="term" value="F:ATP binding"/>
    <property type="evidence" value="ECO:0007669"/>
    <property type="project" value="UniProtKB-UniRule"/>
</dbReference>
<dbReference type="FunFam" id="3.30.430.20:FF:000002">
    <property type="entry name" value="Cysteine-rich receptor-like protein kinase 10"/>
    <property type="match status" value="1"/>
</dbReference>
<keyword evidence="5 16" id="KW-0812">Transmembrane</keyword>
<evidence type="ECO:0000256" key="9">
    <source>
        <dbReference type="ARBA" id="ARBA00022777"/>
    </source>
</evidence>
<feature type="domain" description="Gnk2-homologous" evidence="19">
    <location>
        <begin position="21"/>
        <end position="124"/>
    </location>
</feature>
<dbReference type="EMBL" id="JAGFBR010000015">
    <property type="protein sequence ID" value="KAH0454384.1"/>
    <property type="molecule type" value="Genomic_DNA"/>
</dbReference>
<feature type="domain" description="Gnk2-homologous" evidence="19">
    <location>
        <begin position="356"/>
        <end position="458"/>
    </location>
</feature>
<dbReference type="PANTHER" id="PTHR27002:SF1040">
    <property type="entry name" value="OS07G0538400 PROTEIN"/>
    <property type="match status" value="1"/>
</dbReference>
<comment type="caution">
    <text evidence="20">The sequence shown here is derived from an EMBL/GenBank/DDBJ whole genome shotgun (WGS) entry which is preliminary data.</text>
</comment>
<keyword evidence="12 16" id="KW-0472">Membrane</keyword>
<dbReference type="PANTHER" id="PTHR27002">
    <property type="entry name" value="RECEPTOR-LIKE SERINE/THREONINE-PROTEIN KINASE SD1-8"/>
    <property type="match status" value="1"/>
</dbReference>
<evidence type="ECO:0000256" key="10">
    <source>
        <dbReference type="ARBA" id="ARBA00022840"/>
    </source>
</evidence>
<evidence type="ECO:0000256" key="15">
    <source>
        <dbReference type="SAM" id="MobiDB-lite"/>
    </source>
</evidence>
<evidence type="ECO:0000256" key="1">
    <source>
        <dbReference type="ARBA" id="ARBA00004167"/>
    </source>
</evidence>
<evidence type="ECO:0000259" key="18">
    <source>
        <dbReference type="PROSITE" id="PS50011"/>
    </source>
</evidence>
<evidence type="ECO:0000256" key="4">
    <source>
        <dbReference type="ARBA" id="ARBA00022679"/>
    </source>
</evidence>
<evidence type="ECO:0000256" key="11">
    <source>
        <dbReference type="ARBA" id="ARBA00022989"/>
    </source>
</evidence>
<dbReference type="FunFam" id="3.30.430.20:FF:000009">
    <property type="entry name" value="Cysteine-rich receptor-like protein kinase 28"/>
    <property type="match status" value="1"/>
</dbReference>
<feature type="compositionally biased region" description="Pro residues" evidence="15">
    <location>
        <begin position="259"/>
        <end position="300"/>
    </location>
</feature>
<dbReference type="SUPFAM" id="SSF56112">
    <property type="entry name" value="Protein kinase-like (PK-like)"/>
    <property type="match status" value="1"/>
</dbReference>
<keyword evidence="10 14" id="KW-0067">ATP-binding</keyword>
<reference evidence="20 21" key="1">
    <citation type="journal article" date="2021" name="Hortic Res">
        <title>Chromosome-scale assembly of the Dendrobium chrysotoxum genome enhances the understanding of orchid evolution.</title>
        <authorList>
            <person name="Zhang Y."/>
            <person name="Zhang G.Q."/>
            <person name="Zhang D."/>
            <person name="Liu X.D."/>
            <person name="Xu X.Y."/>
            <person name="Sun W.H."/>
            <person name="Yu X."/>
            <person name="Zhu X."/>
            <person name="Wang Z.W."/>
            <person name="Zhao X."/>
            <person name="Zhong W.Y."/>
            <person name="Chen H."/>
            <person name="Yin W.L."/>
            <person name="Huang T."/>
            <person name="Niu S.C."/>
            <person name="Liu Z.J."/>
        </authorList>
    </citation>
    <scope>NUCLEOTIDE SEQUENCE [LARGE SCALE GENOMIC DNA]</scope>
    <source>
        <strain evidence="20">Lindl</strain>
    </source>
</reference>
<evidence type="ECO:0000313" key="21">
    <source>
        <dbReference type="Proteomes" id="UP000775213"/>
    </source>
</evidence>
<dbReference type="Gene3D" id="3.30.430.20">
    <property type="entry name" value="Gnk2 domain, C-X8-C-X2-C motif"/>
    <property type="match status" value="4"/>
</dbReference>
<keyword evidence="8 14" id="KW-0547">Nucleotide-binding</keyword>
<accession>A0AAV7GFC8</accession>
<protein>
    <recommendedName>
        <fullName evidence="22">Cysteine-rich receptor-like protein kinase</fullName>
    </recommendedName>
</protein>
<dbReference type="PROSITE" id="PS00108">
    <property type="entry name" value="PROTEIN_KINASE_ST"/>
    <property type="match status" value="1"/>
</dbReference>
<dbReference type="Proteomes" id="UP000775213">
    <property type="component" value="Unassembled WGS sequence"/>
</dbReference>
<sequence length="1010" mass="110710">MAVLHLIVFLASLFFPTATATPLYAINGTKGKFISNSVYSSNLNILFSSLSSNSSAAAGFAATSTGRVPDRVFGLTLCRGDTNIATCRSCIQTAVSDIQLLCPNSKEAIIWYDDCQLSYSSQDFLYAPNVASDIQLLMFNSQNVSAGQLLRSEILTAALLGNLSDLAVRNKSRLFATGETVLTAGNIIYGLVQCAPDLTVGDCRTCLKGTVDATTKDPLKGKMGGRTLGIWCNMRYEYYKFYNGSSMLQFSSDQSLSPSPSPQPLPPTPLPLPTPPSPLSPTPPTQPTSPSPQSPTPPPVHSSNGGSNNVDVVLAITIPVAVALLLLELLILMICITSMALLLLILLSLFASPSAADPLYYICGSENFIRNSNYSSNLNHLISTLSSNALATGFATATTGIVPDRVYGLTLCRGDTEIANCRSCISTAISDTQQLCSNNKEATIWYDYCQLRYSNQNFLYGPDVTTSVQQLLVNSQNVSADRLQRFEILNTELMGNLSDLAVKNTSRLFATGEAAFTAADNIYGLVQCTLDLSVGECQTCLQQTVDFSKIYLKGGRGGRALGMWCNIRYEFYKFYNGTPMLRLSSDQSPSSPLPTNASMPNVTHPPADLSHGGSNTVRTIMVITLPLLVVLVLITTACLYFRRRSKMKIPREDNPEQLINVESLFFDLSTLEVATSNFSEHNKLGEGGFGSVYLGVLPDGREIAVKRLSTRSRQGINELKNEMILVAKLQHKNLVRLHGVCVEDQEKLLVYEYVPNKSLDTILFDPIKSKLLDWGKRYEIIEGIVRGLLYLHEDSQLKIVHRDLKASNILLDADMNPKISDFGLARLFGVDETHEMTSCVVGTYGYMAPEYLKHGHFSIKSDIFSFGVLILEIITGRSRNGFFDDEFSKNLLSYVWENWNQGTILEIVDPALGKLFQNSEVIRCIQIGLLCVQDDPSQRPSMTEVLVMLNSYSMSLKAPSSPAFLVGRSSINNGPLSLDFDIHGDGTRKSSRKFMSMSPNQVSISELDPR</sequence>
<dbReference type="AlphaFoldDB" id="A0AAV7GFC8"/>
<feature type="binding site" evidence="14">
    <location>
        <position position="706"/>
    </location>
    <ligand>
        <name>ATP</name>
        <dbReference type="ChEBI" id="CHEBI:30616"/>
    </ligand>
</feature>
<dbReference type="FunFam" id="3.30.430.20:FF:000003">
    <property type="entry name" value="Cysteine-rich RLK (RECEPTOR-like protein kinase) 10"/>
    <property type="match status" value="1"/>
</dbReference>
<dbReference type="FunFam" id="3.30.200.20:FF:000142">
    <property type="entry name" value="Cysteine-rich receptor-like protein kinase 10"/>
    <property type="match status" value="1"/>
</dbReference>
<feature type="chain" id="PRO_5043440103" description="Cysteine-rich receptor-like protein kinase" evidence="17">
    <location>
        <begin position="21"/>
        <end position="1010"/>
    </location>
</feature>
<organism evidence="20 21">
    <name type="scientific">Dendrobium chrysotoxum</name>
    <name type="common">Orchid</name>
    <dbReference type="NCBI Taxonomy" id="161865"/>
    <lineage>
        <taxon>Eukaryota</taxon>
        <taxon>Viridiplantae</taxon>
        <taxon>Streptophyta</taxon>
        <taxon>Embryophyta</taxon>
        <taxon>Tracheophyta</taxon>
        <taxon>Spermatophyta</taxon>
        <taxon>Magnoliopsida</taxon>
        <taxon>Liliopsida</taxon>
        <taxon>Asparagales</taxon>
        <taxon>Orchidaceae</taxon>
        <taxon>Epidendroideae</taxon>
        <taxon>Malaxideae</taxon>
        <taxon>Dendrobiinae</taxon>
        <taxon>Dendrobium</taxon>
    </lineage>
</organism>
<evidence type="ECO:0000256" key="5">
    <source>
        <dbReference type="ARBA" id="ARBA00022692"/>
    </source>
</evidence>
<keyword evidence="11 16" id="KW-1133">Transmembrane helix</keyword>
<feature type="domain" description="Gnk2-homologous" evidence="19">
    <location>
        <begin position="466"/>
        <end position="574"/>
    </location>
</feature>
<evidence type="ECO:0000256" key="17">
    <source>
        <dbReference type="SAM" id="SignalP"/>
    </source>
</evidence>
<gene>
    <name evidence="20" type="ORF">IEQ34_016308</name>
</gene>
<keyword evidence="7" id="KW-0677">Repeat</keyword>
<keyword evidence="3" id="KW-0597">Phosphoprotein</keyword>
<dbReference type="InterPro" id="IPR000719">
    <property type="entry name" value="Prot_kinase_dom"/>
</dbReference>
<dbReference type="InterPro" id="IPR017441">
    <property type="entry name" value="Protein_kinase_ATP_BS"/>
</dbReference>
<proteinExistence type="predicted"/>
<evidence type="ECO:0000256" key="13">
    <source>
        <dbReference type="ARBA" id="ARBA00023180"/>
    </source>
</evidence>
<dbReference type="PROSITE" id="PS51473">
    <property type="entry name" value="GNK2"/>
    <property type="match status" value="4"/>
</dbReference>
<keyword evidence="9" id="KW-0418">Kinase</keyword>
<dbReference type="GO" id="GO:0005886">
    <property type="term" value="C:plasma membrane"/>
    <property type="evidence" value="ECO:0007669"/>
    <property type="project" value="TreeGrafter"/>
</dbReference>
<feature type="domain" description="Protein kinase" evidence="18">
    <location>
        <begin position="678"/>
        <end position="953"/>
    </location>
</feature>
<keyword evidence="6 17" id="KW-0732">Signal</keyword>
<dbReference type="CDD" id="cd14066">
    <property type="entry name" value="STKc_IRAK"/>
    <property type="match status" value="1"/>
</dbReference>
<evidence type="ECO:0000256" key="3">
    <source>
        <dbReference type="ARBA" id="ARBA00022553"/>
    </source>
</evidence>
<evidence type="ECO:0000259" key="19">
    <source>
        <dbReference type="PROSITE" id="PS51473"/>
    </source>
</evidence>
<evidence type="ECO:0000256" key="6">
    <source>
        <dbReference type="ARBA" id="ARBA00022729"/>
    </source>
</evidence>
<dbReference type="InterPro" id="IPR002902">
    <property type="entry name" value="GNK2"/>
</dbReference>
<feature type="signal peptide" evidence="17">
    <location>
        <begin position="1"/>
        <end position="20"/>
    </location>
</feature>
<dbReference type="Pfam" id="PF00069">
    <property type="entry name" value="Pkinase"/>
    <property type="match status" value="1"/>
</dbReference>
<dbReference type="GO" id="GO:0004674">
    <property type="term" value="F:protein serine/threonine kinase activity"/>
    <property type="evidence" value="ECO:0007669"/>
    <property type="project" value="UniProtKB-KW"/>
</dbReference>
<dbReference type="InterPro" id="IPR008271">
    <property type="entry name" value="Ser/Thr_kinase_AS"/>
</dbReference>
<comment type="subcellular location">
    <subcellularLocation>
        <location evidence="1">Membrane</location>
        <topology evidence="1">Single-pass membrane protein</topology>
    </subcellularLocation>
</comment>
<dbReference type="PROSITE" id="PS50011">
    <property type="entry name" value="PROTEIN_KINASE_DOM"/>
    <property type="match status" value="1"/>
</dbReference>
<dbReference type="InterPro" id="IPR011009">
    <property type="entry name" value="Kinase-like_dom_sf"/>
</dbReference>
<name>A0AAV7GFC8_DENCH</name>
<dbReference type="FunFam" id="1.10.510.10:FF:000129">
    <property type="entry name" value="cysteine-rich receptor-like protein kinase 10"/>
    <property type="match status" value="1"/>
</dbReference>
<evidence type="ECO:0000313" key="20">
    <source>
        <dbReference type="EMBL" id="KAH0454384.1"/>
    </source>
</evidence>
<keyword evidence="2" id="KW-0723">Serine/threonine-protein kinase</keyword>
<keyword evidence="13" id="KW-0325">Glycoprotein</keyword>